<dbReference type="Proteomes" id="UP000076447">
    <property type="component" value="Unassembled WGS sequence"/>
</dbReference>
<dbReference type="EMBL" id="LRIE01000071">
    <property type="protein sequence ID" value="KZM35339.1"/>
    <property type="molecule type" value="Genomic_DNA"/>
</dbReference>
<evidence type="ECO:0000256" key="3">
    <source>
        <dbReference type="SAM" id="MobiDB-lite"/>
    </source>
</evidence>
<evidence type="ECO:0000313" key="8">
    <source>
        <dbReference type="Proteomes" id="UP000076447"/>
    </source>
</evidence>
<reference evidence="7 9" key="2">
    <citation type="submission" date="2016-06" db="EMBL/GenBank/DDBJ databases">
        <title>Genome sequence of Oerskovia enterophila DSM 43852.</title>
        <authorList>
            <person name="Poehlein A."/>
            <person name="Jag V."/>
            <person name="Bengelsdorf F.R."/>
            <person name="Daniel R."/>
            <person name="Duerre P."/>
        </authorList>
    </citation>
    <scope>NUCLEOTIDE SEQUENCE [LARGE SCALE GENOMIC DNA]</scope>
    <source>
        <strain evidence="7 9">DSM 43852</strain>
    </source>
</reference>
<keyword evidence="4" id="KW-0812">Transmembrane</keyword>
<feature type="domain" description="Prepilin type IV endopeptidase peptidase" evidence="5">
    <location>
        <begin position="80"/>
        <end position="188"/>
    </location>
</feature>
<sequence>MTNAGGGSPAVAPGQDGASTAPGVDRGPAGPQVPLWHRARDEVGAHRATIWAVGVPVTILTVAGAVHVGHPPASLPATAFLATLGSALAVIDVRTHRLPNALVLPAYPVLAVLLGAASLLGPDDGSPVRALAGGLVLYGAYVLLALAPSGLGFGDVKLAGLLGAYLAWFGWSELVVGASAAFLLGGLAAVVLLATRRAGRRTLIPFGPFMLTGAALGALWGAGVVGPVLLTG</sequence>
<feature type="transmembrane region" description="Helical" evidence="4">
    <location>
        <begin position="206"/>
        <end position="230"/>
    </location>
</feature>
<dbReference type="InterPro" id="IPR000045">
    <property type="entry name" value="Prepilin_IV_endopep_pep"/>
</dbReference>
<proteinExistence type="inferred from homology"/>
<dbReference type="Gene3D" id="1.20.120.1220">
    <property type="match status" value="1"/>
</dbReference>
<evidence type="ECO:0000259" key="5">
    <source>
        <dbReference type="Pfam" id="PF01478"/>
    </source>
</evidence>
<feature type="region of interest" description="Disordered" evidence="3">
    <location>
        <begin position="1"/>
        <end position="34"/>
    </location>
</feature>
<reference evidence="6 8" key="1">
    <citation type="submission" date="2016-01" db="EMBL/GenBank/DDBJ databases">
        <title>Genome sequence of Oerskovia enterophila VJag, an agar and cellulose degrading bacterium.</title>
        <authorList>
            <person name="Poehlein A."/>
            <person name="Jag V."/>
            <person name="Bengelsdorf F."/>
            <person name="Duerre P."/>
            <person name="Daniel R."/>
        </authorList>
    </citation>
    <scope>NUCLEOTIDE SEQUENCE [LARGE SCALE GENOMIC DNA]</scope>
    <source>
        <strain evidence="6 8">VJag</strain>
    </source>
</reference>
<dbReference type="GO" id="GO:0004190">
    <property type="term" value="F:aspartic-type endopeptidase activity"/>
    <property type="evidence" value="ECO:0007669"/>
    <property type="project" value="InterPro"/>
</dbReference>
<dbReference type="PANTHER" id="PTHR30487:SF0">
    <property type="entry name" value="PREPILIN LEADER PEPTIDASE_N-METHYLTRANSFERASE-RELATED"/>
    <property type="match status" value="1"/>
</dbReference>
<feature type="transmembrane region" description="Helical" evidence="4">
    <location>
        <begin position="98"/>
        <end position="120"/>
    </location>
</feature>
<dbReference type="AlphaFoldDB" id="A0A163RLT8"/>
<dbReference type="Pfam" id="PF01478">
    <property type="entry name" value="Peptidase_A24"/>
    <property type="match status" value="1"/>
</dbReference>
<evidence type="ECO:0000256" key="2">
    <source>
        <dbReference type="RuleBase" id="RU003793"/>
    </source>
</evidence>
<keyword evidence="4" id="KW-1133">Transmembrane helix</keyword>
<feature type="transmembrane region" description="Helical" evidence="4">
    <location>
        <begin position="126"/>
        <end position="144"/>
    </location>
</feature>
<dbReference type="InterPro" id="IPR050882">
    <property type="entry name" value="Prepilin_peptidase/N-MTase"/>
</dbReference>
<comment type="similarity">
    <text evidence="1 2">Belongs to the peptidase A24 family.</text>
</comment>
<evidence type="ECO:0000256" key="1">
    <source>
        <dbReference type="ARBA" id="ARBA00005801"/>
    </source>
</evidence>
<dbReference type="Proteomes" id="UP000093412">
    <property type="component" value="Unassembled WGS sequence"/>
</dbReference>
<dbReference type="GO" id="GO:0006465">
    <property type="term" value="P:signal peptide processing"/>
    <property type="evidence" value="ECO:0007669"/>
    <property type="project" value="TreeGrafter"/>
</dbReference>
<comment type="caution">
    <text evidence="6">The sequence shown here is derived from an EMBL/GenBank/DDBJ whole genome shotgun (WGS) entry which is preliminary data.</text>
</comment>
<dbReference type="PRINTS" id="PR00864">
    <property type="entry name" value="PREPILNPTASE"/>
</dbReference>
<dbReference type="STRING" id="43678.OJAG_19440"/>
<evidence type="ECO:0000313" key="9">
    <source>
        <dbReference type="Proteomes" id="UP000093412"/>
    </source>
</evidence>
<dbReference type="OrthoDB" id="2087435at2"/>
<accession>A0A163RLT8</accession>
<evidence type="ECO:0000256" key="4">
    <source>
        <dbReference type="SAM" id="Phobius"/>
    </source>
</evidence>
<protein>
    <submittedName>
        <fullName evidence="6">Type IV leader peptidase family protein</fullName>
    </submittedName>
</protein>
<evidence type="ECO:0000313" key="7">
    <source>
        <dbReference type="EMBL" id="OCI31989.1"/>
    </source>
</evidence>
<dbReference type="RefSeq" id="WP_082848955.1">
    <property type="nucleotide sequence ID" value="NZ_LRIE01000071.1"/>
</dbReference>
<feature type="transmembrane region" description="Helical" evidence="4">
    <location>
        <begin position="174"/>
        <end position="194"/>
    </location>
</feature>
<evidence type="ECO:0000313" key="6">
    <source>
        <dbReference type="EMBL" id="KZM35339.1"/>
    </source>
</evidence>
<feature type="transmembrane region" description="Helical" evidence="4">
    <location>
        <begin position="48"/>
        <end position="67"/>
    </location>
</feature>
<dbReference type="EMBL" id="MAQA01000011">
    <property type="protein sequence ID" value="OCI31989.1"/>
    <property type="molecule type" value="Genomic_DNA"/>
</dbReference>
<dbReference type="PANTHER" id="PTHR30487">
    <property type="entry name" value="TYPE 4 PREPILIN-LIKE PROTEINS LEADER PEPTIDE-PROCESSING ENZYME"/>
    <property type="match status" value="1"/>
</dbReference>
<dbReference type="PATRIC" id="fig|43678.3.peg.2027"/>
<gene>
    <name evidence="7" type="ORF">OERS_13220</name>
    <name evidence="6" type="ORF">OJAG_19440</name>
</gene>
<organism evidence="6 8">
    <name type="scientific">Oerskovia enterophila</name>
    <dbReference type="NCBI Taxonomy" id="43678"/>
    <lineage>
        <taxon>Bacteria</taxon>
        <taxon>Bacillati</taxon>
        <taxon>Actinomycetota</taxon>
        <taxon>Actinomycetes</taxon>
        <taxon>Micrococcales</taxon>
        <taxon>Cellulomonadaceae</taxon>
        <taxon>Oerskovia</taxon>
    </lineage>
</organism>
<dbReference type="GO" id="GO:0005886">
    <property type="term" value="C:plasma membrane"/>
    <property type="evidence" value="ECO:0007669"/>
    <property type="project" value="TreeGrafter"/>
</dbReference>
<name>A0A163RLT8_9CELL</name>
<dbReference type="InterPro" id="IPR014032">
    <property type="entry name" value="Peptidase_A24A_bac"/>
</dbReference>
<keyword evidence="9" id="KW-1185">Reference proteome</keyword>
<keyword evidence="4" id="KW-0472">Membrane</keyword>